<feature type="region of interest" description="Disordered" evidence="1">
    <location>
        <begin position="69"/>
        <end position="113"/>
    </location>
</feature>
<evidence type="ECO:0000256" key="1">
    <source>
        <dbReference type="SAM" id="MobiDB-lite"/>
    </source>
</evidence>
<reference evidence="2" key="1">
    <citation type="submission" date="2023-10" db="EMBL/GenBank/DDBJ databases">
        <authorList>
            <person name="Noh H."/>
        </authorList>
    </citation>
    <scope>NUCLEOTIDE SEQUENCE</scope>
    <source>
        <strain evidence="2">DUCC4014</strain>
    </source>
</reference>
<protein>
    <submittedName>
        <fullName evidence="2">Uncharacterized protein</fullName>
    </submittedName>
</protein>
<feature type="compositionally biased region" description="Polar residues" evidence="1">
    <location>
        <begin position="156"/>
        <end position="169"/>
    </location>
</feature>
<feature type="compositionally biased region" description="Low complexity" evidence="1">
    <location>
        <begin position="178"/>
        <end position="192"/>
    </location>
</feature>
<dbReference type="GeneID" id="87809122"/>
<accession>A0AAF1BIK4</accession>
<dbReference type="EMBL" id="CP086717">
    <property type="protein sequence ID" value="WOO82406.1"/>
    <property type="molecule type" value="Genomic_DNA"/>
</dbReference>
<sequence>MAVTGGRRAGDGGLGCCAGGSSPSPAVRLTLGIRLPLALLTAGLNEGRGTRGAYPATAAAALLWRSASLPSPEGRGVSPELRGDRERDDDDAECADSRRLSSPEPAPRRPSFAGAGALLPAAALCRLKLGSIAVKPLTPSSGTVPAAAAPTVRTSLPQNRRPSWIVSSTAEAEKSADSDGSSAARGSASARSPVVSGKAAATAAGLRLFVTLRILSHEAAVRDRRPLGAQGVERALLCGQFLAQLVDAPLAHRDHAQEVGVAGPEVSVSPASGLLPPSSRSASAARLGTLPRFSRTPLLPGVYDMLERAACAGRGRRDGVGDRGSSAVVPGPGVAVGVSSSSAAAPVAPLAPSGLGLGGTRSSSLALVLPVPERGLATSDKRFSLLGVGDCGAVLA</sequence>
<evidence type="ECO:0000313" key="3">
    <source>
        <dbReference type="Proteomes" id="UP000827549"/>
    </source>
</evidence>
<evidence type="ECO:0000313" key="2">
    <source>
        <dbReference type="EMBL" id="WOO82406.1"/>
    </source>
</evidence>
<dbReference type="Proteomes" id="UP000827549">
    <property type="component" value="Chromosome 4"/>
</dbReference>
<keyword evidence="3" id="KW-1185">Reference proteome</keyword>
<dbReference type="AlphaFoldDB" id="A0AAF1BIK4"/>
<dbReference type="RefSeq" id="XP_062628438.1">
    <property type="nucleotide sequence ID" value="XM_062772454.1"/>
</dbReference>
<name>A0AAF1BIK4_9TREE</name>
<feature type="region of interest" description="Disordered" evidence="1">
    <location>
        <begin position="139"/>
        <end position="194"/>
    </location>
</feature>
<feature type="compositionally biased region" description="Low complexity" evidence="1">
    <location>
        <begin position="139"/>
        <end position="155"/>
    </location>
</feature>
<organism evidence="2 3">
    <name type="scientific">Vanrija pseudolonga</name>
    <dbReference type="NCBI Taxonomy" id="143232"/>
    <lineage>
        <taxon>Eukaryota</taxon>
        <taxon>Fungi</taxon>
        <taxon>Dikarya</taxon>
        <taxon>Basidiomycota</taxon>
        <taxon>Agaricomycotina</taxon>
        <taxon>Tremellomycetes</taxon>
        <taxon>Trichosporonales</taxon>
        <taxon>Trichosporonaceae</taxon>
        <taxon>Vanrija</taxon>
    </lineage>
</organism>
<proteinExistence type="predicted"/>
<gene>
    <name evidence="2" type="ORF">LOC62_04G005894</name>
</gene>